<protein>
    <submittedName>
        <fullName evidence="2">Uncharacterized protein</fullName>
    </submittedName>
</protein>
<dbReference type="RefSeq" id="WP_179820023.1">
    <property type="nucleotide sequence ID" value="NZ_JACCFS010000001.1"/>
</dbReference>
<dbReference type="AlphaFoldDB" id="A0A7Z0J820"/>
<dbReference type="Proteomes" id="UP000572051">
    <property type="component" value="Unassembled WGS sequence"/>
</dbReference>
<name>A0A7Z0J820_9ACTN</name>
<proteinExistence type="predicted"/>
<reference evidence="2 3" key="1">
    <citation type="submission" date="2020-07" db="EMBL/GenBank/DDBJ databases">
        <title>Sequencing the genomes of 1000 actinobacteria strains.</title>
        <authorList>
            <person name="Klenk H.-P."/>
        </authorList>
    </citation>
    <scope>NUCLEOTIDE SEQUENCE [LARGE SCALE GENOMIC DNA]</scope>
    <source>
        <strain evidence="2 3">DSM 44442</strain>
    </source>
</reference>
<accession>A0A7Z0J820</accession>
<keyword evidence="3" id="KW-1185">Reference proteome</keyword>
<dbReference type="Pfam" id="PF20060">
    <property type="entry name" value="DUF6459"/>
    <property type="match status" value="1"/>
</dbReference>
<feature type="compositionally biased region" description="Basic residues" evidence="1">
    <location>
        <begin position="1"/>
        <end position="10"/>
    </location>
</feature>
<feature type="region of interest" description="Disordered" evidence="1">
    <location>
        <begin position="1"/>
        <end position="40"/>
    </location>
</feature>
<sequence>MSHSRRRHPCPRPLCHRDSPSHRPVTTPARTPQGRPATARCGAPLRGHRTPGEVHLLAQRVAEVLVGRRTPEALRDQLAVPVREELRRLRGSVPCALAPRLTRVFHQPLPGRTVEANAVIMCDHRTRVFAFRARREDDRWVCTSLETDTSRRAR</sequence>
<gene>
    <name evidence="2" type="ORF">HNR10_000163</name>
</gene>
<comment type="caution">
    <text evidence="2">The sequence shown here is derived from an EMBL/GenBank/DDBJ whole genome shotgun (WGS) entry which is preliminary data.</text>
</comment>
<evidence type="ECO:0000313" key="3">
    <source>
        <dbReference type="Proteomes" id="UP000572051"/>
    </source>
</evidence>
<dbReference type="EMBL" id="JACCFS010000001">
    <property type="protein sequence ID" value="NYJ32282.1"/>
    <property type="molecule type" value="Genomic_DNA"/>
</dbReference>
<evidence type="ECO:0000256" key="1">
    <source>
        <dbReference type="SAM" id="MobiDB-lite"/>
    </source>
</evidence>
<dbReference type="InterPro" id="IPR045596">
    <property type="entry name" value="DUF6459"/>
</dbReference>
<organism evidence="2 3">
    <name type="scientific">Nocardiopsis aegyptia</name>
    <dbReference type="NCBI Taxonomy" id="220378"/>
    <lineage>
        <taxon>Bacteria</taxon>
        <taxon>Bacillati</taxon>
        <taxon>Actinomycetota</taxon>
        <taxon>Actinomycetes</taxon>
        <taxon>Streptosporangiales</taxon>
        <taxon>Nocardiopsidaceae</taxon>
        <taxon>Nocardiopsis</taxon>
    </lineage>
</organism>
<evidence type="ECO:0000313" key="2">
    <source>
        <dbReference type="EMBL" id="NYJ32282.1"/>
    </source>
</evidence>